<evidence type="ECO:0000313" key="3">
    <source>
        <dbReference type="RefSeq" id="XP_071912300.1"/>
    </source>
</evidence>
<dbReference type="InterPro" id="IPR052160">
    <property type="entry name" value="Gypsy_RT_Integrase-like"/>
</dbReference>
<sequence>MEHDCVVFVRKCIKCQLYGDVMRTPPTELHSMTAPWPCSMWGIDVTIDPSASNGHRFILVAIEYFTKWVKVDSYKHVTKKVVTNFLRKYIICCFGVPETLITDNTKNLNNDMVDGLCE</sequence>
<organism evidence="2 3">
    <name type="scientific">Coffea arabica</name>
    <name type="common">Arabian coffee</name>
    <dbReference type="NCBI Taxonomy" id="13443"/>
    <lineage>
        <taxon>Eukaryota</taxon>
        <taxon>Viridiplantae</taxon>
        <taxon>Streptophyta</taxon>
        <taxon>Embryophyta</taxon>
        <taxon>Tracheophyta</taxon>
        <taxon>Spermatophyta</taxon>
        <taxon>Magnoliopsida</taxon>
        <taxon>eudicotyledons</taxon>
        <taxon>Gunneridae</taxon>
        <taxon>Pentapetalae</taxon>
        <taxon>asterids</taxon>
        <taxon>lamiids</taxon>
        <taxon>Gentianales</taxon>
        <taxon>Rubiaceae</taxon>
        <taxon>Ixoroideae</taxon>
        <taxon>Gardenieae complex</taxon>
        <taxon>Bertiereae - Coffeeae clade</taxon>
        <taxon>Coffeeae</taxon>
        <taxon>Coffea</taxon>
    </lineage>
</organism>
<dbReference type="InterPro" id="IPR012337">
    <property type="entry name" value="RNaseH-like_sf"/>
</dbReference>
<dbReference type="InterPro" id="IPR001584">
    <property type="entry name" value="Integrase_cat-core"/>
</dbReference>
<dbReference type="Gene3D" id="3.30.420.10">
    <property type="entry name" value="Ribonuclease H-like superfamily/Ribonuclease H"/>
    <property type="match status" value="1"/>
</dbReference>
<keyword evidence="2" id="KW-1185">Reference proteome</keyword>
<gene>
    <name evidence="3" type="primary">LOC140009866</name>
</gene>
<evidence type="ECO:0000259" key="1">
    <source>
        <dbReference type="PROSITE" id="PS50994"/>
    </source>
</evidence>
<dbReference type="InterPro" id="IPR036397">
    <property type="entry name" value="RNaseH_sf"/>
</dbReference>
<evidence type="ECO:0000313" key="2">
    <source>
        <dbReference type="Proteomes" id="UP001652660"/>
    </source>
</evidence>
<dbReference type="PROSITE" id="PS50994">
    <property type="entry name" value="INTEGRASE"/>
    <property type="match status" value="1"/>
</dbReference>
<reference evidence="3" key="1">
    <citation type="submission" date="2025-08" db="UniProtKB">
        <authorList>
            <consortium name="RefSeq"/>
        </authorList>
    </citation>
    <scope>IDENTIFICATION</scope>
    <source>
        <tissue evidence="3">Leaves</tissue>
    </source>
</reference>
<dbReference type="PANTHER" id="PTHR47266">
    <property type="entry name" value="ENDONUCLEASE-RELATED"/>
    <property type="match status" value="1"/>
</dbReference>
<protein>
    <recommendedName>
        <fullName evidence="1">Integrase catalytic domain-containing protein</fullName>
    </recommendedName>
</protein>
<dbReference type="GeneID" id="140009866"/>
<accession>A0ABM4UYD4</accession>
<name>A0ABM4UYD4_COFAR</name>
<dbReference type="Proteomes" id="UP001652660">
    <property type="component" value="Chromosome 6e"/>
</dbReference>
<feature type="domain" description="Integrase catalytic" evidence="1">
    <location>
        <begin position="31"/>
        <end position="118"/>
    </location>
</feature>
<proteinExistence type="predicted"/>
<dbReference type="SUPFAM" id="SSF53098">
    <property type="entry name" value="Ribonuclease H-like"/>
    <property type="match status" value="1"/>
</dbReference>
<dbReference type="RefSeq" id="XP_071912300.1">
    <property type="nucleotide sequence ID" value="XM_072056199.1"/>
</dbReference>